<keyword evidence="3" id="KW-0378">Hydrolase</keyword>
<dbReference type="InterPro" id="IPR010994">
    <property type="entry name" value="RuvA_2-like"/>
</dbReference>
<dbReference type="GO" id="GO:0009338">
    <property type="term" value="C:exodeoxyribonuclease V complex"/>
    <property type="evidence" value="ECO:0007669"/>
    <property type="project" value="TreeGrafter"/>
</dbReference>
<dbReference type="eggNOG" id="COG0507">
    <property type="taxonomic scope" value="Bacteria"/>
</dbReference>
<keyword evidence="3" id="KW-0238">DNA-binding</keyword>
<proteinExistence type="inferred from homology"/>
<dbReference type="GO" id="GO:0016887">
    <property type="term" value="F:ATP hydrolysis activity"/>
    <property type="evidence" value="ECO:0007669"/>
    <property type="project" value="RHEA"/>
</dbReference>
<dbReference type="CDD" id="cd18809">
    <property type="entry name" value="SF1_C_RecD"/>
    <property type="match status" value="1"/>
</dbReference>
<dbReference type="STRING" id="485913.Krac_6029"/>
<evidence type="ECO:0000256" key="3">
    <source>
        <dbReference type="HAMAP-Rule" id="MF_01488"/>
    </source>
</evidence>
<dbReference type="Pfam" id="PF14490">
    <property type="entry name" value="HHH_RecD2"/>
    <property type="match status" value="1"/>
</dbReference>
<dbReference type="FunCoup" id="D6TXH7">
    <property type="interactions" value="227"/>
</dbReference>
<dbReference type="InterPro" id="IPR041451">
    <property type="entry name" value="RecD2_SH13"/>
</dbReference>
<feature type="binding site" evidence="3">
    <location>
        <begin position="396"/>
        <end position="400"/>
    </location>
    <ligand>
        <name>ATP</name>
        <dbReference type="ChEBI" id="CHEBI:30616"/>
    </ligand>
</feature>
<dbReference type="Gene3D" id="3.40.50.300">
    <property type="entry name" value="P-loop containing nucleotide triphosphate hydrolases"/>
    <property type="match status" value="3"/>
</dbReference>
<comment type="similarity">
    <text evidence="3">Belongs to the RecD family. RecD2 subfamily.</text>
</comment>
<dbReference type="PANTHER" id="PTHR43788">
    <property type="entry name" value="DNA2/NAM7 HELICASE FAMILY MEMBER"/>
    <property type="match status" value="1"/>
</dbReference>
<keyword evidence="3" id="KW-0413">Isomerase</keyword>
<dbReference type="Gene3D" id="2.30.30.940">
    <property type="match status" value="1"/>
</dbReference>
<dbReference type="GO" id="GO:0006310">
    <property type="term" value="P:DNA recombination"/>
    <property type="evidence" value="ECO:0007669"/>
    <property type="project" value="InterPro"/>
</dbReference>
<dbReference type="EMBL" id="ADVG01000003">
    <property type="protein sequence ID" value="EFH84910.1"/>
    <property type="molecule type" value="Genomic_DNA"/>
</dbReference>
<dbReference type="AlphaFoldDB" id="D6TXH7"/>
<dbReference type="Pfam" id="PF14520">
    <property type="entry name" value="HHH_5"/>
    <property type="match status" value="1"/>
</dbReference>
<evidence type="ECO:0000256" key="4">
    <source>
        <dbReference type="SAM" id="MobiDB-lite"/>
    </source>
</evidence>
<dbReference type="Gene3D" id="1.10.150.20">
    <property type="entry name" value="5' to 3' exonuclease, C-terminal subdomain"/>
    <property type="match status" value="1"/>
</dbReference>
<dbReference type="SMART" id="SM00382">
    <property type="entry name" value="AAA"/>
    <property type="match status" value="1"/>
</dbReference>
<name>D6TXH7_KTERA</name>
<evidence type="ECO:0000313" key="6">
    <source>
        <dbReference type="EMBL" id="EFH84910.1"/>
    </source>
</evidence>
<evidence type="ECO:0000256" key="2">
    <source>
        <dbReference type="ARBA" id="ARBA00022840"/>
    </source>
</evidence>
<dbReference type="InterPro" id="IPR055446">
    <property type="entry name" value="RecD2_N_OB"/>
</dbReference>
<evidence type="ECO:0000256" key="1">
    <source>
        <dbReference type="ARBA" id="ARBA00022741"/>
    </source>
</evidence>
<feature type="domain" description="AAA+ ATPase" evidence="5">
    <location>
        <begin position="385"/>
        <end position="533"/>
    </location>
</feature>
<dbReference type="Gene3D" id="1.10.10.2220">
    <property type="match status" value="1"/>
</dbReference>
<dbReference type="InterPro" id="IPR027785">
    <property type="entry name" value="UvrD-like_helicase_C"/>
</dbReference>
<accession>D6TXH7</accession>
<evidence type="ECO:0000313" key="7">
    <source>
        <dbReference type="Proteomes" id="UP000004508"/>
    </source>
</evidence>
<dbReference type="Proteomes" id="UP000004508">
    <property type="component" value="Unassembled WGS sequence"/>
</dbReference>
<dbReference type="GO" id="GO:0017116">
    <property type="term" value="F:single-stranded DNA helicase activity"/>
    <property type="evidence" value="ECO:0007669"/>
    <property type="project" value="TreeGrafter"/>
</dbReference>
<organism evidence="6 7">
    <name type="scientific">Ktedonobacter racemifer DSM 44963</name>
    <dbReference type="NCBI Taxonomy" id="485913"/>
    <lineage>
        <taxon>Bacteria</taxon>
        <taxon>Bacillati</taxon>
        <taxon>Chloroflexota</taxon>
        <taxon>Ktedonobacteria</taxon>
        <taxon>Ktedonobacterales</taxon>
        <taxon>Ktedonobacteraceae</taxon>
        <taxon>Ktedonobacter</taxon>
    </lineage>
</organism>
<dbReference type="InParanoid" id="D6TXH7"/>
<dbReference type="Pfam" id="PF18335">
    <property type="entry name" value="SH3_13"/>
    <property type="match status" value="1"/>
</dbReference>
<comment type="catalytic activity">
    <reaction evidence="3">
        <text>ATP + H2O = ADP + phosphate + H(+)</text>
        <dbReference type="Rhea" id="RHEA:13065"/>
        <dbReference type="ChEBI" id="CHEBI:15377"/>
        <dbReference type="ChEBI" id="CHEBI:15378"/>
        <dbReference type="ChEBI" id="CHEBI:30616"/>
        <dbReference type="ChEBI" id="CHEBI:43474"/>
        <dbReference type="ChEBI" id="CHEBI:456216"/>
        <dbReference type="EC" id="5.6.2.3"/>
    </reaction>
</comment>
<dbReference type="Pfam" id="PF13245">
    <property type="entry name" value="AAA_19"/>
    <property type="match status" value="1"/>
</dbReference>
<dbReference type="InterPro" id="IPR050534">
    <property type="entry name" value="Coronavir_polyprotein_1ab"/>
</dbReference>
<keyword evidence="1 3" id="KW-0547">Nucleotide-binding</keyword>
<dbReference type="GO" id="GO:0003677">
    <property type="term" value="F:DNA binding"/>
    <property type="evidence" value="ECO:0007669"/>
    <property type="project" value="UniProtKB-UniRule"/>
</dbReference>
<dbReference type="HAMAP" id="MF_01488">
    <property type="entry name" value="RecD2"/>
    <property type="match status" value="1"/>
</dbReference>
<keyword evidence="7" id="KW-1185">Reference proteome</keyword>
<dbReference type="Pfam" id="PF13538">
    <property type="entry name" value="UvrD_C_2"/>
    <property type="match status" value="1"/>
</dbReference>
<protein>
    <recommendedName>
        <fullName evidence="3">ATP-dependent RecD2 DNA helicase</fullName>
        <ecNumber evidence="3">5.6.2.3</ecNumber>
    </recommendedName>
    <alternativeName>
        <fullName evidence="3">DNA 5'-3' helicase subunit RecD2</fullName>
    </alternativeName>
</protein>
<dbReference type="SUPFAM" id="SSF52540">
    <property type="entry name" value="P-loop containing nucleoside triphosphate hydrolases"/>
    <property type="match status" value="2"/>
</dbReference>
<dbReference type="InterPro" id="IPR003593">
    <property type="entry name" value="AAA+_ATPase"/>
</dbReference>
<dbReference type="InterPro" id="IPR027417">
    <property type="entry name" value="P-loop_NTPase"/>
</dbReference>
<keyword evidence="3 6" id="KW-0347">Helicase</keyword>
<comment type="function">
    <text evidence="3">DNA-dependent ATPase and ATP-dependent 5'-3' DNA helicase. Has no activity on blunt DNA or DNA with 3'-overhangs, requires at least 10 bases of 5'-ssDNA for helicase activity.</text>
</comment>
<dbReference type="Pfam" id="PF23139">
    <property type="entry name" value="OB_YrrC"/>
    <property type="match status" value="1"/>
</dbReference>
<gene>
    <name evidence="3" type="primary">recD2</name>
    <name evidence="6" type="ORF">Krac_6029</name>
</gene>
<dbReference type="SUPFAM" id="SSF47781">
    <property type="entry name" value="RuvA domain 2-like"/>
    <property type="match status" value="1"/>
</dbReference>
<comment type="caution">
    <text evidence="6">The sequence shown here is derived from an EMBL/GenBank/DDBJ whole genome shotgun (WGS) entry which is preliminary data.</text>
</comment>
<reference evidence="6 7" key="1">
    <citation type="journal article" date="2011" name="Stand. Genomic Sci.">
        <title>Non-contiguous finished genome sequence and contextual data of the filamentous soil bacterium Ktedonobacter racemifer type strain (SOSP1-21).</title>
        <authorList>
            <person name="Chang Y.J."/>
            <person name="Land M."/>
            <person name="Hauser L."/>
            <person name="Chertkov O."/>
            <person name="Del Rio T.G."/>
            <person name="Nolan M."/>
            <person name="Copeland A."/>
            <person name="Tice H."/>
            <person name="Cheng J.F."/>
            <person name="Lucas S."/>
            <person name="Han C."/>
            <person name="Goodwin L."/>
            <person name="Pitluck S."/>
            <person name="Ivanova N."/>
            <person name="Ovchinikova G."/>
            <person name="Pati A."/>
            <person name="Chen A."/>
            <person name="Palaniappan K."/>
            <person name="Mavromatis K."/>
            <person name="Liolios K."/>
            <person name="Brettin T."/>
            <person name="Fiebig A."/>
            <person name="Rohde M."/>
            <person name="Abt B."/>
            <person name="Goker M."/>
            <person name="Detter J.C."/>
            <person name="Woyke T."/>
            <person name="Bristow J."/>
            <person name="Eisen J.A."/>
            <person name="Markowitz V."/>
            <person name="Hugenholtz P."/>
            <person name="Kyrpides N.C."/>
            <person name="Klenk H.P."/>
            <person name="Lapidus A."/>
        </authorList>
    </citation>
    <scope>NUCLEOTIDE SEQUENCE [LARGE SCALE GENOMIC DNA]</scope>
    <source>
        <strain evidence="7">DSM 44963</strain>
    </source>
</reference>
<dbReference type="GO" id="GO:0005524">
    <property type="term" value="F:ATP binding"/>
    <property type="evidence" value="ECO:0007669"/>
    <property type="project" value="UniProtKB-UniRule"/>
</dbReference>
<dbReference type="EC" id="5.6.2.3" evidence="3"/>
<keyword evidence="2 3" id="KW-0067">ATP-binding</keyword>
<dbReference type="GO" id="GO:0043139">
    <property type="term" value="F:5'-3' DNA helicase activity"/>
    <property type="evidence" value="ECO:0007669"/>
    <property type="project" value="UniProtKB-UniRule"/>
</dbReference>
<dbReference type="CDD" id="cd17933">
    <property type="entry name" value="DEXSc_RecD-like"/>
    <property type="match status" value="1"/>
</dbReference>
<dbReference type="InterPro" id="IPR029493">
    <property type="entry name" value="RecD2-like_HHH"/>
</dbReference>
<evidence type="ECO:0000259" key="5">
    <source>
        <dbReference type="SMART" id="SM00382"/>
    </source>
</evidence>
<dbReference type="InterPro" id="IPR006345">
    <property type="entry name" value="RecD2"/>
</dbReference>
<sequence>MVPSLLLRVVLACATMLLHEQEDETACMASSVFTQQNTLEKISGIVKRITFHSVETGWTVLKISPFDRPQEEVAVTLHQSKVFAGATMDFYGNWTHHQKFGDQFKAVRVVEKKPATANALQKYLGSGLIKGVGPATAKAIVTYFGKETLEVFDTQIERLDEVPNIGTKKLEMIARAWEEHKDIKDVMLFLQQYDISTLFATKIYKTYGKEAIAIVSENPYKLAEDIYGIGFFSADTIARNMGLGEESDQRIQAAIDHVLDNSREEGHCYLTREQIVKAVNDLLSLSLDSRTEALLATLVAENKVKMRVLSQTPGALAQEALPITCYYAPSIYFDETYIAKKVKDLAKKTIPVEEDRVSRWITRFCEHQAIALSEEQQRSITGMVQQGFSLLTGGPGVGKTTTTRVLVRLLLAMKKQVLLAAPTGRAAQRMTEVIGQEAKTIHRLLEWQPAIGGFKKNEQDPLATDVLIIDESSMLDVHLAAALLRAVSPLTQVLLIGDPDQLPAVGAGNVFHDLIQSQTVVCFRLTKIFRQAEQSSIIRSAHEINKGVMPRIVSPLEKRDAWKQIDCLFLDSEEATQEQLHFIKRVKTLITRGNGASGAPGTANNADKDANGPNSIPTLKADNQDEHVSDEEYLFVIPDKFRHVDIATLAATTTHIEELEAVLKKIPHHSTLHYGMNASETITRLYSHTIPQYLGKGAEIQILSPMTKGSLGTIALNKRMQEAVNPPRPGIAQLRLGERIFRVGDRIIQKRNNYDLQVFNGDIGMITAIDNEDIQMTVAFPLGGETKSVTFAKEALSEIELAYAITIHKSQGSEFPAVILPITTQHFTMLFRNLIYTGLTRGKQLVIFVGSRKALALAVRNNQTIVRQTALQQLLIESPGKHTKAHT</sequence>
<dbReference type="PANTHER" id="PTHR43788:SF6">
    <property type="entry name" value="DNA HELICASE B"/>
    <property type="match status" value="1"/>
</dbReference>
<feature type="region of interest" description="Disordered" evidence="4">
    <location>
        <begin position="595"/>
        <end position="623"/>
    </location>
</feature>